<dbReference type="InterPro" id="IPR036390">
    <property type="entry name" value="WH_DNA-bd_sf"/>
</dbReference>
<evidence type="ECO:0000256" key="3">
    <source>
        <dbReference type="ARBA" id="ARBA00023163"/>
    </source>
</evidence>
<evidence type="ECO:0000256" key="1">
    <source>
        <dbReference type="ARBA" id="ARBA00023015"/>
    </source>
</evidence>
<dbReference type="CDD" id="cd07377">
    <property type="entry name" value="WHTH_GntR"/>
    <property type="match status" value="1"/>
</dbReference>
<dbReference type="PRINTS" id="PR00035">
    <property type="entry name" value="HTHGNTR"/>
</dbReference>
<dbReference type="InterPro" id="IPR008920">
    <property type="entry name" value="TF_FadR/GntR_C"/>
</dbReference>
<dbReference type="SMART" id="SM00345">
    <property type="entry name" value="HTH_GNTR"/>
    <property type="match status" value="1"/>
</dbReference>
<proteinExistence type="predicted"/>
<reference evidence="5 6" key="1">
    <citation type="submission" date="2023-03" db="EMBL/GenBank/DDBJ databases">
        <title>Roseibium porphyridii sp. nov. and Roseibium rhodosorbium sp. nov. isolated from marine algae, Porphyridium cruentum and Rhodosorus marinus, respectively.</title>
        <authorList>
            <person name="Lee M.W."/>
            <person name="Choi B.J."/>
            <person name="Lee J.K."/>
            <person name="Choi D.G."/>
            <person name="Baek J.H."/>
            <person name="Bayburt H."/>
            <person name="Kim J.M."/>
            <person name="Han D.M."/>
            <person name="Kim K.H."/>
            <person name="Jeon C.O."/>
        </authorList>
    </citation>
    <scope>NUCLEOTIDE SEQUENCE [LARGE SCALE GENOMIC DNA]</scope>
    <source>
        <strain evidence="5 6">KMA01</strain>
    </source>
</reference>
<dbReference type="Proteomes" id="UP001209803">
    <property type="component" value="Chromosome"/>
</dbReference>
<dbReference type="PANTHER" id="PTHR43537:SF5">
    <property type="entry name" value="UXU OPERON TRANSCRIPTIONAL REGULATOR"/>
    <property type="match status" value="1"/>
</dbReference>
<keyword evidence="2" id="KW-0238">DNA-binding</keyword>
<dbReference type="InterPro" id="IPR011711">
    <property type="entry name" value="GntR_C"/>
</dbReference>
<gene>
    <name evidence="5" type="ORF">K1718_00455</name>
</gene>
<dbReference type="SUPFAM" id="SSF48008">
    <property type="entry name" value="GntR ligand-binding domain-like"/>
    <property type="match status" value="1"/>
</dbReference>
<accession>A0ABY8F2Z3</accession>
<name>A0ABY8F2Z3_9HYPH</name>
<dbReference type="Gene3D" id="1.20.120.530">
    <property type="entry name" value="GntR ligand-binding domain-like"/>
    <property type="match status" value="1"/>
</dbReference>
<dbReference type="InterPro" id="IPR000524">
    <property type="entry name" value="Tscrpt_reg_HTH_GntR"/>
</dbReference>
<dbReference type="SMART" id="SM00895">
    <property type="entry name" value="FCD"/>
    <property type="match status" value="1"/>
</dbReference>
<dbReference type="Pfam" id="PF00392">
    <property type="entry name" value="GntR"/>
    <property type="match status" value="1"/>
</dbReference>
<organism evidence="5 6">
    <name type="scientific">Roseibium porphyridii</name>
    <dbReference type="NCBI Taxonomy" id="2866279"/>
    <lineage>
        <taxon>Bacteria</taxon>
        <taxon>Pseudomonadati</taxon>
        <taxon>Pseudomonadota</taxon>
        <taxon>Alphaproteobacteria</taxon>
        <taxon>Hyphomicrobiales</taxon>
        <taxon>Stappiaceae</taxon>
        <taxon>Roseibium</taxon>
    </lineage>
</organism>
<sequence>MQKIKATIEGNASLADQAYAVLRDAILNNVLVPGFFASEREVSERFKLSRTPVREALLRLRDEGLVEVQPRRGVRVLPLSVKDVREIHQVARALELEAALLLCEHGDAGALSQLRGHAADMQKAIELEDREAWVNADTKFHLSIVASSGNDRLVQQYNSLRVLTDRARLFVLHLRPLPEKSTKEHVEMLDAIEAGQQAEIAKLYRAHWERTTNEMIEIIERLNRSRSGDMPANEILVP</sequence>
<evidence type="ECO:0000256" key="2">
    <source>
        <dbReference type="ARBA" id="ARBA00023125"/>
    </source>
</evidence>
<dbReference type="RefSeq" id="WP_265680112.1">
    <property type="nucleotide sequence ID" value="NZ_CP120863.1"/>
</dbReference>
<dbReference type="PROSITE" id="PS50949">
    <property type="entry name" value="HTH_GNTR"/>
    <property type="match status" value="1"/>
</dbReference>
<evidence type="ECO:0000313" key="6">
    <source>
        <dbReference type="Proteomes" id="UP001209803"/>
    </source>
</evidence>
<keyword evidence="1" id="KW-0805">Transcription regulation</keyword>
<protein>
    <submittedName>
        <fullName evidence="5">GntR family transcriptional regulator</fullName>
    </submittedName>
</protein>
<keyword evidence="3" id="KW-0804">Transcription</keyword>
<dbReference type="InterPro" id="IPR036388">
    <property type="entry name" value="WH-like_DNA-bd_sf"/>
</dbReference>
<evidence type="ECO:0000313" key="5">
    <source>
        <dbReference type="EMBL" id="WFE89863.1"/>
    </source>
</evidence>
<keyword evidence="6" id="KW-1185">Reference proteome</keyword>
<dbReference type="Pfam" id="PF07729">
    <property type="entry name" value="FCD"/>
    <property type="match status" value="1"/>
</dbReference>
<dbReference type="Gene3D" id="1.10.10.10">
    <property type="entry name" value="Winged helix-like DNA-binding domain superfamily/Winged helix DNA-binding domain"/>
    <property type="match status" value="1"/>
</dbReference>
<dbReference type="EMBL" id="CP120863">
    <property type="protein sequence ID" value="WFE89863.1"/>
    <property type="molecule type" value="Genomic_DNA"/>
</dbReference>
<dbReference type="PANTHER" id="PTHR43537">
    <property type="entry name" value="TRANSCRIPTIONAL REGULATOR, GNTR FAMILY"/>
    <property type="match status" value="1"/>
</dbReference>
<evidence type="ECO:0000259" key="4">
    <source>
        <dbReference type="PROSITE" id="PS50949"/>
    </source>
</evidence>
<dbReference type="SUPFAM" id="SSF46785">
    <property type="entry name" value="Winged helix' DNA-binding domain"/>
    <property type="match status" value="1"/>
</dbReference>
<feature type="domain" description="HTH gntR-type" evidence="4">
    <location>
        <begin position="12"/>
        <end position="79"/>
    </location>
</feature>